<protein>
    <submittedName>
        <fullName evidence="8">Putative E3 ubiquitin ligase</fullName>
    </submittedName>
</protein>
<feature type="domain" description="C3H1-type" evidence="7">
    <location>
        <begin position="134"/>
        <end position="161"/>
    </location>
</feature>
<dbReference type="STRING" id="429701.A0A2G9HML2"/>
<dbReference type="SUPFAM" id="SSF90229">
    <property type="entry name" value="CCCH zinc finger"/>
    <property type="match status" value="2"/>
</dbReference>
<name>A0A2G9HML2_9LAMI</name>
<evidence type="ECO:0000259" key="7">
    <source>
        <dbReference type="PROSITE" id="PS50103"/>
    </source>
</evidence>
<dbReference type="Pfam" id="PF14608">
    <property type="entry name" value="zf-CCCH_2"/>
    <property type="match status" value="2"/>
</dbReference>
<dbReference type="InterPro" id="IPR017907">
    <property type="entry name" value="Znf_RING_CS"/>
</dbReference>
<reference evidence="9" key="1">
    <citation type="journal article" date="2018" name="Gigascience">
        <title>Genome assembly of the Pink Ipe (Handroanthus impetiginosus, Bignoniaceae), a highly valued, ecologically keystone Neotropical timber forest tree.</title>
        <authorList>
            <person name="Silva-Junior O.B."/>
            <person name="Grattapaglia D."/>
            <person name="Novaes E."/>
            <person name="Collevatti R.G."/>
        </authorList>
    </citation>
    <scope>NUCLEOTIDE SEQUENCE [LARGE SCALE GENOMIC DNA]</scope>
    <source>
        <strain evidence="9">cv. UFG-1</strain>
    </source>
</reference>
<evidence type="ECO:0000259" key="6">
    <source>
        <dbReference type="PROSITE" id="PS50089"/>
    </source>
</evidence>
<dbReference type="Gene3D" id="3.30.1370.210">
    <property type="match status" value="1"/>
</dbReference>
<comment type="caution">
    <text evidence="8">The sequence shown here is derived from an EMBL/GenBank/DDBJ whole genome shotgun (WGS) entry which is preliminary data.</text>
</comment>
<dbReference type="InterPro" id="IPR036855">
    <property type="entry name" value="Znf_CCCH_sf"/>
</dbReference>
<feature type="domain" description="C3H1-type" evidence="7">
    <location>
        <begin position="1"/>
        <end position="28"/>
    </location>
</feature>
<keyword evidence="8" id="KW-0436">Ligase</keyword>
<evidence type="ECO:0000313" key="8">
    <source>
        <dbReference type="EMBL" id="PIN18769.1"/>
    </source>
</evidence>
<dbReference type="PROSITE" id="PS50103">
    <property type="entry name" value="ZF_C3H1"/>
    <property type="match status" value="4"/>
</dbReference>
<dbReference type="InterPro" id="IPR045072">
    <property type="entry name" value="MKRN-like"/>
</dbReference>
<dbReference type="InterPro" id="IPR000571">
    <property type="entry name" value="Znf_CCCH"/>
</dbReference>
<dbReference type="AlphaFoldDB" id="A0A2G9HML2"/>
<dbReference type="InterPro" id="IPR041686">
    <property type="entry name" value="Znf-CCCH_3"/>
</dbReference>
<sequence>MSKRVLCKFFAHGACLKGEHCEFSHDWKAPPNNICTFYQKGVCAYGSRCRYEHVKVSRSQSSAPSSSEHVSFPVERLSGSAVHSGGIASDVDAQQAASSQAFYPPSRAAWGEMPGHGDALDGDYNVVYFGNGEPTDLSICSFAAAGHCPRGEKCPHIHGDLCPICGKQCLHPFRPQEREEHMKTCEKRQKHLDALRHSQEIECSVCLERVLSKPTAAERKFGILSECDHPFCISCIRNWRSSSPASGLDVNTALRACPICRKLSYFVIPSVIWYSSKEEKQDIIETYKAKLRSIDCKHFDFGSGTCPFGTSCFYKHAYRDGRLEEPVLRHLGAEDGNTVIAKNIRLSDFLSNLQIR</sequence>
<dbReference type="Gene3D" id="1.20.120.1350">
    <property type="entry name" value="Pneumovirus matrix protein 2 (M2), zinc-binding domain"/>
    <property type="match status" value="1"/>
</dbReference>
<dbReference type="InterPro" id="IPR013083">
    <property type="entry name" value="Znf_RING/FYVE/PHD"/>
</dbReference>
<dbReference type="Pfam" id="PF15663">
    <property type="entry name" value="zf-CCCH_3"/>
    <property type="match status" value="1"/>
</dbReference>
<evidence type="ECO:0000256" key="2">
    <source>
        <dbReference type="ARBA" id="ARBA00022723"/>
    </source>
</evidence>
<keyword evidence="3 5" id="KW-0863">Zinc-finger</keyword>
<feature type="zinc finger region" description="C3H1-type" evidence="5">
    <location>
        <begin position="134"/>
        <end position="161"/>
    </location>
</feature>
<dbReference type="GO" id="GO:0008270">
    <property type="term" value="F:zinc ion binding"/>
    <property type="evidence" value="ECO:0007669"/>
    <property type="project" value="UniProtKB-KW"/>
</dbReference>
<proteinExistence type="predicted"/>
<keyword evidence="1" id="KW-0808">Transferase</keyword>
<dbReference type="PANTHER" id="PTHR11224:SF10">
    <property type="entry name" value="IP09428P-RELATED"/>
    <property type="match status" value="1"/>
</dbReference>
<feature type="zinc finger region" description="C3H1-type" evidence="5">
    <location>
        <begin position="29"/>
        <end position="56"/>
    </location>
</feature>
<feature type="domain" description="C3H1-type" evidence="7">
    <location>
        <begin position="290"/>
        <end position="319"/>
    </location>
</feature>
<organism evidence="8 9">
    <name type="scientific">Handroanthus impetiginosus</name>
    <dbReference type="NCBI Taxonomy" id="429701"/>
    <lineage>
        <taxon>Eukaryota</taxon>
        <taxon>Viridiplantae</taxon>
        <taxon>Streptophyta</taxon>
        <taxon>Embryophyta</taxon>
        <taxon>Tracheophyta</taxon>
        <taxon>Spermatophyta</taxon>
        <taxon>Magnoliopsida</taxon>
        <taxon>eudicotyledons</taxon>
        <taxon>Gunneridae</taxon>
        <taxon>Pentapetalae</taxon>
        <taxon>asterids</taxon>
        <taxon>lamiids</taxon>
        <taxon>Lamiales</taxon>
        <taxon>Bignoniaceae</taxon>
        <taxon>Crescentiina</taxon>
        <taxon>Tabebuia alliance</taxon>
        <taxon>Handroanthus</taxon>
    </lineage>
</organism>
<dbReference type="SUPFAM" id="SSF57850">
    <property type="entry name" value="RING/U-box"/>
    <property type="match status" value="1"/>
</dbReference>
<dbReference type="SMART" id="SM00356">
    <property type="entry name" value="ZnF_C3H1"/>
    <property type="match status" value="4"/>
</dbReference>
<feature type="zinc finger region" description="C3H1-type" evidence="5">
    <location>
        <begin position="1"/>
        <end position="28"/>
    </location>
</feature>
<keyword evidence="4 5" id="KW-0862">Zinc</keyword>
<keyword evidence="9" id="KW-1185">Reference proteome</keyword>
<dbReference type="PANTHER" id="PTHR11224">
    <property type="entry name" value="MAKORIN-RELATED"/>
    <property type="match status" value="1"/>
</dbReference>
<dbReference type="PROSITE" id="PS00518">
    <property type="entry name" value="ZF_RING_1"/>
    <property type="match status" value="1"/>
</dbReference>
<dbReference type="OrthoDB" id="411372at2759"/>
<evidence type="ECO:0000313" key="9">
    <source>
        <dbReference type="Proteomes" id="UP000231279"/>
    </source>
</evidence>
<dbReference type="CDD" id="cd16521">
    <property type="entry name" value="RING-HC_MKRN"/>
    <property type="match status" value="1"/>
</dbReference>
<feature type="zinc finger region" description="C3H1-type" evidence="5">
    <location>
        <begin position="290"/>
        <end position="319"/>
    </location>
</feature>
<accession>A0A2G9HML2</accession>
<dbReference type="GO" id="GO:0016874">
    <property type="term" value="F:ligase activity"/>
    <property type="evidence" value="ECO:0007669"/>
    <property type="project" value="UniProtKB-KW"/>
</dbReference>
<dbReference type="GO" id="GO:0000209">
    <property type="term" value="P:protein polyubiquitination"/>
    <property type="evidence" value="ECO:0007669"/>
    <property type="project" value="InterPro"/>
</dbReference>
<feature type="domain" description="RING-type" evidence="6">
    <location>
        <begin position="203"/>
        <end position="261"/>
    </location>
</feature>
<feature type="domain" description="C3H1-type" evidence="7">
    <location>
        <begin position="29"/>
        <end position="56"/>
    </location>
</feature>
<dbReference type="GO" id="GO:0061630">
    <property type="term" value="F:ubiquitin protein ligase activity"/>
    <property type="evidence" value="ECO:0007669"/>
    <property type="project" value="UniProtKB-EC"/>
</dbReference>
<evidence type="ECO:0000256" key="3">
    <source>
        <dbReference type="ARBA" id="ARBA00022771"/>
    </source>
</evidence>
<dbReference type="InterPro" id="IPR001841">
    <property type="entry name" value="Znf_RING"/>
</dbReference>
<gene>
    <name evidence="8" type="ORF">CDL12_08555</name>
</gene>
<dbReference type="InterPro" id="IPR018957">
    <property type="entry name" value="Znf_C3HC4_RING-type"/>
</dbReference>
<evidence type="ECO:0000256" key="5">
    <source>
        <dbReference type="PROSITE-ProRule" id="PRU00723"/>
    </source>
</evidence>
<dbReference type="SMART" id="SM00184">
    <property type="entry name" value="RING"/>
    <property type="match status" value="1"/>
</dbReference>
<dbReference type="Pfam" id="PF00097">
    <property type="entry name" value="zf-C3HC4"/>
    <property type="match status" value="1"/>
</dbReference>
<evidence type="ECO:0000256" key="4">
    <source>
        <dbReference type="ARBA" id="ARBA00022833"/>
    </source>
</evidence>
<dbReference type="Gene3D" id="3.30.40.10">
    <property type="entry name" value="Zinc/RING finger domain, C3HC4 (zinc finger)"/>
    <property type="match status" value="1"/>
</dbReference>
<dbReference type="EMBL" id="NKXS01001401">
    <property type="protein sequence ID" value="PIN18769.1"/>
    <property type="molecule type" value="Genomic_DNA"/>
</dbReference>
<keyword evidence="2 5" id="KW-0479">Metal-binding</keyword>
<evidence type="ECO:0000256" key="1">
    <source>
        <dbReference type="ARBA" id="ARBA00022679"/>
    </source>
</evidence>
<dbReference type="PROSITE" id="PS50089">
    <property type="entry name" value="ZF_RING_2"/>
    <property type="match status" value="1"/>
</dbReference>
<dbReference type="Proteomes" id="UP000231279">
    <property type="component" value="Unassembled WGS sequence"/>
</dbReference>